<evidence type="ECO:0000313" key="2">
    <source>
        <dbReference type="Proteomes" id="UP000635726"/>
    </source>
</evidence>
<proteinExistence type="predicted"/>
<keyword evidence="2" id="KW-1185">Reference proteome</keyword>
<dbReference type="SUPFAM" id="SSF56059">
    <property type="entry name" value="Glutathione synthetase ATP-binding domain-like"/>
    <property type="match status" value="1"/>
</dbReference>
<reference evidence="1" key="2">
    <citation type="submission" date="2020-09" db="EMBL/GenBank/DDBJ databases">
        <authorList>
            <person name="Sun Q."/>
            <person name="Ohkuma M."/>
        </authorList>
    </citation>
    <scope>NUCLEOTIDE SEQUENCE</scope>
    <source>
        <strain evidence="1">JCM 14371</strain>
    </source>
</reference>
<sequence length="370" mass="39640">MASDARALPPRDVLLVAPPGGRRALAFQATLAQLGWPPARTVPYLDLMEGRARLPDLVRPGSVVRFDSPGEDLATEQALIRLGGGPDVRLADGEIAPTDAWHRGYSALMRSLAADLLAAPPHERMQDPEHVLRMFDKPATHAALSAAGVPVPDALPSVRSLDELVARADARGWGRVFVKLAHGSSASGTVALAWSARGVQAHTTVRQEGAHLYNSRRLQRVSGWPQVRALIDALAVYGVHVERWWPKASFAGHPMDLRAVVIGGHANHALVRLGKGPITNLHLGNERGDVSALRRDAGEERWAAVTDAATSALRAFPGALYGGVDVLLTPGYRTVKVLEVNAFGDYHRGVLHRGRDTYTAELAALPGAFA</sequence>
<dbReference type="EMBL" id="BMOE01000006">
    <property type="protein sequence ID" value="GGJ76243.1"/>
    <property type="molecule type" value="Genomic_DNA"/>
</dbReference>
<dbReference type="Gene3D" id="3.30.470.20">
    <property type="entry name" value="ATP-grasp fold, B domain"/>
    <property type="match status" value="1"/>
</dbReference>
<accession>A0A917PG50</accession>
<dbReference type="InterPro" id="IPR047778">
    <property type="entry name" value="STM4014-like"/>
</dbReference>
<evidence type="ECO:0008006" key="3">
    <source>
        <dbReference type="Google" id="ProtNLM"/>
    </source>
</evidence>
<name>A0A917PG50_9DEIO</name>
<comment type="caution">
    <text evidence="1">The sequence shown here is derived from an EMBL/GenBank/DDBJ whole genome shotgun (WGS) entry which is preliminary data.</text>
</comment>
<protein>
    <recommendedName>
        <fullName evidence="3">ATP-grasp domain-containing protein</fullName>
    </recommendedName>
</protein>
<reference evidence="1" key="1">
    <citation type="journal article" date="2014" name="Int. J. Syst. Evol. Microbiol.">
        <title>Complete genome sequence of Corynebacterium casei LMG S-19264T (=DSM 44701T), isolated from a smear-ripened cheese.</title>
        <authorList>
            <consortium name="US DOE Joint Genome Institute (JGI-PGF)"/>
            <person name="Walter F."/>
            <person name="Albersmeier A."/>
            <person name="Kalinowski J."/>
            <person name="Ruckert C."/>
        </authorList>
    </citation>
    <scope>NUCLEOTIDE SEQUENCE</scope>
    <source>
        <strain evidence="1">JCM 14371</strain>
    </source>
</reference>
<dbReference type="NCBIfam" id="NF038074">
    <property type="entry name" value="fam_STM4014"/>
    <property type="match status" value="1"/>
</dbReference>
<organism evidence="1 2">
    <name type="scientific">Deinococcus aquiradiocola</name>
    <dbReference type="NCBI Taxonomy" id="393059"/>
    <lineage>
        <taxon>Bacteria</taxon>
        <taxon>Thermotogati</taxon>
        <taxon>Deinococcota</taxon>
        <taxon>Deinococci</taxon>
        <taxon>Deinococcales</taxon>
        <taxon>Deinococcaceae</taxon>
        <taxon>Deinococcus</taxon>
    </lineage>
</organism>
<evidence type="ECO:0000313" key="1">
    <source>
        <dbReference type="EMBL" id="GGJ76243.1"/>
    </source>
</evidence>
<gene>
    <name evidence="1" type="ORF">GCM10008939_20570</name>
</gene>
<dbReference type="AlphaFoldDB" id="A0A917PG50"/>
<dbReference type="Proteomes" id="UP000635726">
    <property type="component" value="Unassembled WGS sequence"/>
</dbReference>